<name>I4BMP5_MYCCN</name>
<feature type="compositionally biased region" description="Pro residues" evidence="1">
    <location>
        <begin position="183"/>
        <end position="194"/>
    </location>
</feature>
<dbReference type="eggNOG" id="ENOG50337Q8">
    <property type="taxonomic scope" value="Bacteria"/>
</dbReference>
<dbReference type="KEGG" id="mcb:Mycch_3826"/>
<protein>
    <recommendedName>
        <fullName evidence="5">DUF5666 domain-containing protein</fullName>
    </recommendedName>
</protein>
<keyword evidence="2" id="KW-0472">Membrane</keyword>
<feature type="region of interest" description="Disordered" evidence="1">
    <location>
        <begin position="172"/>
        <end position="194"/>
    </location>
</feature>
<keyword evidence="2" id="KW-1133">Transmembrane helix</keyword>
<accession>I4BMP5</accession>
<dbReference type="EMBL" id="CP003053">
    <property type="protein sequence ID" value="AFM18552.1"/>
    <property type="molecule type" value="Genomic_DNA"/>
</dbReference>
<dbReference type="HOGENOM" id="CLU_105088_1_0_11"/>
<feature type="region of interest" description="Disordered" evidence="1">
    <location>
        <begin position="1"/>
        <end position="24"/>
    </location>
</feature>
<evidence type="ECO:0000256" key="1">
    <source>
        <dbReference type="SAM" id="MobiDB-lite"/>
    </source>
</evidence>
<feature type="region of interest" description="Disordered" evidence="1">
    <location>
        <begin position="68"/>
        <end position="98"/>
    </location>
</feature>
<keyword evidence="4" id="KW-1185">Reference proteome</keyword>
<evidence type="ECO:0008006" key="5">
    <source>
        <dbReference type="Google" id="ProtNLM"/>
    </source>
</evidence>
<keyword evidence="2" id="KW-0812">Transmembrane</keyword>
<feature type="transmembrane region" description="Helical" evidence="2">
    <location>
        <begin position="29"/>
        <end position="49"/>
    </location>
</feature>
<dbReference type="Proteomes" id="UP000006057">
    <property type="component" value="Chromosome"/>
</dbReference>
<gene>
    <name evidence="3" type="ordered locus">Mycch_3826</name>
</gene>
<dbReference type="RefSeq" id="WP_014817026.1">
    <property type="nucleotide sequence ID" value="NC_018027.1"/>
</dbReference>
<proteinExistence type="predicted"/>
<dbReference type="PATRIC" id="fig|710421.3.peg.3822"/>
<evidence type="ECO:0000256" key="2">
    <source>
        <dbReference type="SAM" id="Phobius"/>
    </source>
</evidence>
<evidence type="ECO:0000313" key="4">
    <source>
        <dbReference type="Proteomes" id="UP000006057"/>
    </source>
</evidence>
<dbReference type="STRING" id="710421.Mycch_3826"/>
<sequence length="194" mass="18692">MSTEQLTSDDRVWGSPEPAPTRWGGRETAVAVGIAAVIAALGGAAIYAATGQTAHGAGAFGNHAFGPGGPGFGPGGPGFGPGGPGSPGGPGAVPAGPGGPALHGKFVVPDAAGAFTTVLTQTGTVTASSPTSVTVRSRDGFSQAYSTTADQTRGLIVNEVVTVRAVQQGDRATATEIVGEAAGPPPPGSPATPR</sequence>
<reference evidence="3 4" key="1">
    <citation type="submission" date="2012-06" db="EMBL/GenBank/DDBJ databases">
        <title>Complete sequence of chromosome of Mycobacterium chubuense NBB4.</title>
        <authorList>
            <consortium name="US DOE Joint Genome Institute"/>
            <person name="Lucas S."/>
            <person name="Han J."/>
            <person name="Lapidus A."/>
            <person name="Cheng J.-F."/>
            <person name="Goodwin L."/>
            <person name="Pitluck S."/>
            <person name="Peters L."/>
            <person name="Mikhailova N."/>
            <person name="Teshima H."/>
            <person name="Detter J.C."/>
            <person name="Han C."/>
            <person name="Tapia R."/>
            <person name="Land M."/>
            <person name="Hauser L."/>
            <person name="Kyrpides N."/>
            <person name="Ivanova N."/>
            <person name="Pagani I."/>
            <person name="Mattes T."/>
            <person name="Holmes A."/>
            <person name="Rutledge P."/>
            <person name="Paulsen I."/>
            <person name="Coleman N."/>
            <person name="Woyke T."/>
        </authorList>
    </citation>
    <scope>NUCLEOTIDE SEQUENCE [LARGE SCALE GENOMIC DNA]</scope>
    <source>
        <strain evidence="3 4">NBB4</strain>
    </source>
</reference>
<organism evidence="3 4">
    <name type="scientific">Mycolicibacterium chubuense (strain NBB4)</name>
    <name type="common">Mycobacterium chubuense</name>
    <dbReference type="NCBI Taxonomy" id="710421"/>
    <lineage>
        <taxon>Bacteria</taxon>
        <taxon>Bacillati</taxon>
        <taxon>Actinomycetota</taxon>
        <taxon>Actinomycetes</taxon>
        <taxon>Mycobacteriales</taxon>
        <taxon>Mycobacteriaceae</taxon>
        <taxon>Mycolicibacterium</taxon>
    </lineage>
</organism>
<evidence type="ECO:0000313" key="3">
    <source>
        <dbReference type="EMBL" id="AFM18552.1"/>
    </source>
</evidence>
<dbReference type="AlphaFoldDB" id="I4BMP5"/>